<dbReference type="CDD" id="cd08195">
    <property type="entry name" value="DHQS"/>
    <property type="match status" value="1"/>
</dbReference>
<comment type="function">
    <text evidence="17">Catalyzes the conversion of 3-deoxy-D-arabino-heptulosonate 7-phosphate (DAHP) to dehydroquinate (DHQ).</text>
</comment>
<feature type="binding site" evidence="17">
    <location>
        <position position="247"/>
    </location>
    <ligand>
        <name>Zn(2+)</name>
        <dbReference type="ChEBI" id="CHEBI:29105"/>
    </ligand>
</feature>
<dbReference type="Proteomes" id="UP000625804">
    <property type="component" value="Unassembled WGS sequence"/>
</dbReference>
<sequence length="363" mass="40829">METLTIKTASKTYPLYIGKGIRFQIQSFIQALEREFSSVLIITDSIVEPLYLKEIESSLTDFSNVYSYVVPAGEEAKSFSVFYDILTFALEKELDRKALVIALGGGVVGDLAGFVAATYMRGIAFIQMPTTLLAHDSSVGGKVAINHPLGKNMIGAFYQPEAVVYDIEMLSTLPEEQWRSGFAEVIKHALIWDKPFYDWLQAEIHTLADLRDEKLQFALAKGITVKAEVVAEDEKESGIRSYLNFGHTLAHAIEAGLGYGKMSHGDAVAIGMLFAIRVSEEYYGIDLELQKFRKWFRQFHYPEIPKHLDAASLLQLMKKDKKAQSGTIRMVLMKQIGEVETVKVEDELILSILEKELEEVQQR</sequence>
<evidence type="ECO:0000256" key="9">
    <source>
        <dbReference type="ARBA" id="ARBA00022605"/>
    </source>
</evidence>
<evidence type="ECO:0000256" key="6">
    <source>
        <dbReference type="ARBA" id="ARBA00013031"/>
    </source>
</evidence>
<dbReference type="Gene3D" id="1.20.1090.10">
    <property type="entry name" value="Dehydroquinate synthase-like - alpha domain"/>
    <property type="match status" value="1"/>
</dbReference>
<dbReference type="GO" id="GO:0003856">
    <property type="term" value="F:3-dehydroquinate synthase activity"/>
    <property type="evidence" value="ECO:0007669"/>
    <property type="project" value="UniProtKB-UniRule"/>
</dbReference>
<comment type="caution">
    <text evidence="17">Lacks conserved residue(s) required for the propagation of feature annotation.</text>
</comment>
<keyword evidence="8 17" id="KW-0963">Cytoplasm</keyword>
<keyword evidence="21" id="KW-1185">Reference proteome</keyword>
<accession>A0A8J8GH40</accession>
<feature type="binding site" evidence="17">
    <location>
        <position position="151"/>
    </location>
    <ligand>
        <name>NAD(+)</name>
        <dbReference type="ChEBI" id="CHEBI:57540"/>
    </ligand>
</feature>
<evidence type="ECO:0000256" key="7">
    <source>
        <dbReference type="ARBA" id="ARBA00017684"/>
    </source>
</evidence>
<evidence type="ECO:0000256" key="16">
    <source>
        <dbReference type="ARBA" id="ARBA00023285"/>
    </source>
</evidence>
<dbReference type="GO" id="GO:0046872">
    <property type="term" value="F:metal ion binding"/>
    <property type="evidence" value="ECO:0007669"/>
    <property type="project" value="UniProtKB-KW"/>
</dbReference>
<dbReference type="GO" id="GO:0008652">
    <property type="term" value="P:amino acid biosynthetic process"/>
    <property type="evidence" value="ECO:0007669"/>
    <property type="project" value="UniProtKB-KW"/>
</dbReference>
<gene>
    <name evidence="17" type="primary">aroB</name>
    <name evidence="20" type="ORF">HR057_11060</name>
</gene>
<evidence type="ECO:0000256" key="5">
    <source>
        <dbReference type="ARBA" id="ARBA00005412"/>
    </source>
</evidence>
<organism evidence="20 21">
    <name type="scientific">Calidifontibacillus erzurumensis</name>
    <dbReference type="NCBI Taxonomy" id="2741433"/>
    <lineage>
        <taxon>Bacteria</taxon>
        <taxon>Bacillati</taxon>
        <taxon>Bacillota</taxon>
        <taxon>Bacilli</taxon>
        <taxon>Bacillales</taxon>
        <taxon>Bacillaceae</taxon>
        <taxon>Calidifontibacillus/Schinkia group</taxon>
        <taxon>Calidifontibacillus</taxon>
    </lineage>
</organism>
<evidence type="ECO:0000256" key="13">
    <source>
        <dbReference type="ARBA" id="ARBA00023027"/>
    </source>
</evidence>
<evidence type="ECO:0000256" key="3">
    <source>
        <dbReference type="ARBA" id="ARBA00004496"/>
    </source>
</evidence>
<dbReference type="InterPro" id="IPR050071">
    <property type="entry name" value="Dehydroquinate_synthase"/>
</dbReference>
<evidence type="ECO:0000256" key="11">
    <source>
        <dbReference type="ARBA" id="ARBA00022741"/>
    </source>
</evidence>
<dbReference type="GO" id="GO:0009073">
    <property type="term" value="P:aromatic amino acid family biosynthetic process"/>
    <property type="evidence" value="ECO:0007669"/>
    <property type="project" value="UniProtKB-KW"/>
</dbReference>
<dbReference type="FunFam" id="3.40.50.1970:FF:000001">
    <property type="entry name" value="3-dehydroquinate synthase"/>
    <property type="match status" value="1"/>
</dbReference>
<feature type="binding site" evidence="17">
    <location>
        <position position="184"/>
    </location>
    <ligand>
        <name>Zn(2+)</name>
        <dbReference type="ChEBI" id="CHEBI:29105"/>
    </ligand>
</feature>
<name>A0A8J8GH40_9BACI</name>
<reference evidence="20" key="1">
    <citation type="submission" date="2020-06" db="EMBL/GenBank/DDBJ databases">
        <title>A novel thermopfilic bacterium from Erzurum, Turkey.</title>
        <authorList>
            <person name="Adiguzel A."/>
            <person name="Ay H."/>
            <person name="Baltaci M.O."/>
        </authorList>
    </citation>
    <scope>NUCLEOTIDE SEQUENCE</scope>
    <source>
        <strain evidence="20">P2</strain>
    </source>
</reference>
<keyword evidence="16 17" id="KW-0170">Cobalt</keyword>
<protein>
    <recommendedName>
        <fullName evidence="7 17">3-dehydroquinate synthase</fullName>
        <shortName evidence="17">DHQS</shortName>
        <ecNumber evidence="6 17">4.2.3.4</ecNumber>
    </recommendedName>
</protein>
<evidence type="ECO:0000256" key="10">
    <source>
        <dbReference type="ARBA" id="ARBA00022723"/>
    </source>
</evidence>
<evidence type="ECO:0000256" key="12">
    <source>
        <dbReference type="ARBA" id="ARBA00022833"/>
    </source>
</evidence>
<proteinExistence type="inferred from homology"/>
<comment type="cofactor">
    <cofactor evidence="17">
        <name>Co(2+)</name>
        <dbReference type="ChEBI" id="CHEBI:48828"/>
    </cofactor>
    <cofactor evidence="17">
        <name>Zn(2+)</name>
        <dbReference type="ChEBI" id="CHEBI:29105"/>
    </cofactor>
    <text evidence="17">Binds 1 divalent metal cation per subunit. Can use either Co(2+) or Zn(2+).</text>
</comment>
<evidence type="ECO:0000259" key="19">
    <source>
        <dbReference type="Pfam" id="PF24621"/>
    </source>
</evidence>
<evidence type="ECO:0000259" key="18">
    <source>
        <dbReference type="Pfam" id="PF01761"/>
    </source>
</evidence>
<feature type="domain" description="3-dehydroquinate synthase N-terminal" evidence="18">
    <location>
        <begin position="68"/>
        <end position="179"/>
    </location>
</feature>
<dbReference type="Gene3D" id="3.40.50.1970">
    <property type="match status" value="1"/>
</dbReference>
<dbReference type="PIRSF" id="PIRSF001455">
    <property type="entry name" value="DHQ_synth"/>
    <property type="match status" value="1"/>
</dbReference>
<keyword evidence="12 17" id="KW-0862">Zinc</keyword>
<feature type="binding site" evidence="17">
    <location>
        <begin position="130"/>
        <end position="131"/>
    </location>
    <ligand>
        <name>NAD(+)</name>
        <dbReference type="ChEBI" id="CHEBI:57540"/>
    </ligand>
</feature>
<evidence type="ECO:0000256" key="4">
    <source>
        <dbReference type="ARBA" id="ARBA00004661"/>
    </source>
</evidence>
<evidence type="ECO:0000313" key="21">
    <source>
        <dbReference type="Proteomes" id="UP000625804"/>
    </source>
</evidence>
<feature type="domain" description="3-dehydroquinate synthase C-terminal" evidence="19">
    <location>
        <begin position="181"/>
        <end position="323"/>
    </location>
</feature>
<dbReference type="EMBL" id="JABTTE010000014">
    <property type="protein sequence ID" value="NSL52293.1"/>
    <property type="molecule type" value="Genomic_DNA"/>
</dbReference>
<comment type="catalytic activity">
    <reaction evidence="1 17">
        <text>7-phospho-2-dehydro-3-deoxy-D-arabino-heptonate = 3-dehydroquinate + phosphate</text>
        <dbReference type="Rhea" id="RHEA:21968"/>
        <dbReference type="ChEBI" id="CHEBI:32364"/>
        <dbReference type="ChEBI" id="CHEBI:43474"/>
        <dbReference type="ChEBI" id="CHEBI:58394"/>
        <dbReference type="EC" id="4.2.3.4"/>
    </reaction>
</comment>
<comment type="subcellular location">
    <subcellularLocation>
        <location evidence="3 17">Cytoplasm</location>
    </subcellularLocation>
</comment>
<evidence type="ECO:0000256" key="15">
    <source>
        <dbReference type="ARBA" id="ARBA00023239"/>
    </source>
</evidence>
<evidence type="ECO:0000256" key="2">
    <source>
        <dbReference type="ARBA" id="ARBA00001911"/>
    </source>
</evidence>
<dbReference type="GO" id="GO:0005737">
    <property type="term" value="C:cytoplasm"/>
    <property type="evidence" value="ECO:0007669"/>
    <property type="project" value="UniProtKB-SubCell"/>
</dbReference>
<dbReference type="InterPro" id="IPR030960">
    <property type="entry name" value="DHQS/DOIS_N"/>
</dbReference>
<dbReference type="NCBIfam" id="TIGR01357">
    <property type="entry name" value="aroB"/>
    <property type="match status" value="1"/>
</dbReference>
<comment type="similarity">
    <text evidence="5 17">Belongs to the sugar phosphate cyclases superfamily. Dehydroquinate synthase family.</text>
</comment>
<keyword evidence="9 17" id="KW-0028">Amino-acid biosynthesis</keyword>
<keyword evidence="14 17" id="KW-0057">Aromatic amino acid biosynthesis</keyword>
<feature type="binding site" evidence="17">
    <location>
        <position position="142"/>
    </location>
    <ligand>
        <name>NAD(+)</name>
        <dbReference type="ChEBI" id="CHEBI:57540"/>
    </ligand>
</feature>
<dbReference type="UniPathway" id="UPA00053">
    <property type="reaction ID" value="UER00085"/>
</dbReference>
<dbReference type="GO" id="GO:0000166">
    <property type="term" value="F:nucleotide binding"/>
    <property type="evidence" value="ECO:0007669"/>
    <property type="project" value="UniProtKB-KW"/>
</dbReference>
<dbReference type="AlphaFoldDB" id="A0A8J8GH40"/>
<dbReference type="InterPro" id="IPR016037">
    <property type="entry name" value="DHQ_synth_AroB"/>
</dbReference>
<dbReference type="PANTHER" id="PTHR43622:SF7">
    <property type="entry name" value="3-DEHYDROQUINATE SYNTHASE, CHLOROPLASTIC"/>
    <property type="match status" value="1"/>
</dbReference>
<dbReference type="GO" id="GO:0009423">
    <property type="term" value="P:chorismate biosynthetic process"/>
    <property type="evidence" value="ECO:0007669"/>
    <property type="project" value="UniProtKB-UniRule"/>
</dbReference>
<evidence type="ECO:0000256" key="1">
    <source>
        <dbReference type="ARBA" id="ARBA00001393"/>
    </source>
</evidence>
<evidence type="ECO:0000256" key="17">
    <source>
        <dbReference type="HAMAP-Rule" id="MF_00110"/>
    </source>
</evidence>
<comment type="cofactor">
    <cofactor evidence="2 17">
        <name>NAD(+)</name>
        <dbReference type="ChEBI" id="CHEBI:57540"/>
    </cofactor>
</comment>
<keyword evidence="15 17" id="KW-0456">Lyase</keyword>
<dbReference type="SUPFAM" id="SSF56796">
    <property type="entry name" value="Dehydroquinate synthase-like"/>
    <property type="match status" value="1"/>
</dbReference>
<comment type="pathway">
    <text evidence="4 17">Metabolic intermediate biosynthesis; chorismate biosynthesis; chorismate from D-erythrose 4-phosphate and phosphoenolpyruvate: step 2/7.</text>
</comment>
<dbReference type="RefSeq" id="WP_173731495.1">
    <property type="nucleotide sequence ID" value="NZ_JABTTE010000014.1"/>
</dbReference>
<keyword evidence="11 17" id="KW-0547">Nucleotide-binding</keyword>
<dbReference type="PANTHER" id="PTHR43622">
    <property type="entry name" value="3-DEHYDROQUINATE SYNTHASE"/>
    <property type="match status" value="1"/>
</dbReference>
<keyword evidence="13 17" id="KW-0520">NAD</keyword>
<evidence type="ECO:0000256" key="14">
    <source>
        <dbReference type="ARBA" id="ARBA00023141"/>
    </source>
</evidence>
<dbReference type="Pfam" id="PF24621">
    <property type="entry name" value="DHQS_C"/>
    <property type="match status" value="1"/>
</dbReference>
<dbReference type="Pfam" id="PF01761">
    <property type="entry name" value="DHQ_synthase"/>
    <property type="match status" value="1"/>
</dbReference>
<dbReference type="HAMAP" id="MF_00110">
    <property type="entry name" value="DHQ_synthase"/>
    <property type="match status" value="1"/>
</dbReference>
<dbReference type="EC" id="4.2.3.4" evidence="6 17"/>
<evidence type="ECO:0000313" key="20">
    <source>
        <dbReference type="EMBL" id="NSL52293.1"/>
    </source>
</evidence>
<keyword evidence="10 17" id="KW-0479">Metal-binding</keyword>
<dbReference type="InterPro" id="IPR030963">
    <property type="entry name" value="DHQ_synth_fam"/>
</dbReference>
<dbReference type="InterPro" id="IPR056179">
    <property type="entry name" value="DHQS_C"/>
</dbReference>
<comment type="caution">
    <text evidence="20">The sequence shown here is derived from an EMBL/GenBank/DDBJ whole genome shotgun (WGS) entry which is preliminary data.</text>
</comment>
<feature type="binding site" evidence="17">
    <location>
        <position position="264"/>
    </location>
    <ligand>
        <name>Zn(2+)</name>
        <dbReference type="ChEBI" id="CHEBI:29105"/>
    </ligand>
</feature>
<feature type="binding site" evidence="17">
    <location>
        <begin position="106"/>
        <end position="110"/>
    </location>
    <ligand>
        <name>NAD(+)</name>
        <dbReference type="ChEBI" id="CHEBI:57540"/>
    </ligand>
</feature>
<evidence type="ECO:0000256" key="8">
    <source>
        <dbReference type="ARBA" id="ARBA00022490"/>
    </source>
</evidence>